<feature type="domain" description="PAS" evidence="1">
    <location>
        <begin position="123"/>
        <end position="160"/>
    </location>
</feature>
<dbReference type="PROSITE" id="PS50113">
    <property type="entry name" value="PAC"/>
    <property type="match status" value="1"/>
</dbReference>
<proteinExistence type="predicted"/>
<dbReference type="Proteomes" id="UP000485569">
    <property type="component" value="Unassembled WGS sequence"/>
</dbReference>
<dbReference type="SUPFAM" id="SSF55785">
    <property type="entry name" value="PYP-like sensor domain (PAS domain)"/>
    <property type="match status" value="2"/>
</dbReference>
<dbReference type="Gene3D" id="3.30.450.20">
    <property type="entry name" value="PAS domain"/>
    <property type="match status" value="2"/>
</dbReference>
<dbReference type="CDD" id="cd00077">
    <property type="entry name" value="HDc"/>
    <property type="match status" value="1"/>
</dbReference>
<dbReference type="PANTHER" id="PTHR43155">
    <property type="entry name" value="CYCLIC DI-GMP PHOSPHODIESTERASE PA4108-RELATED"/>
    <property type="match status" value="1"/>
</dbReference>
<dbReference type="PROSITE" id="PS51832">
    <property type="entry name" value="HD_GYP"/>
    <property type="match status" value="1"/>
</dbReference>
<keyword evidence="5" id="KW-0378">Hydrolase</keyword>
<dbReference type="EMBL" id="MWBQ01000066">
    <property type="protein sequence ID" value="OQA58753.1"/>
    <property type="molecule type" value="Genomic_DNA"/>
</dbReference>
<evidence type="ECO:0000259" key="1">
    <source>
        <dbReference type="PROSITE" id="PS50112"/>
    </source>
</evidence>
<dbReference type="InterPro" id="IPR006675">
    <property type="entry name" value="HDIG_dom"/>
</dbReference>
<evidence type="ECO:0000259" key="2">
    <source>
        <dbReference type="PROSITE" id="PS50113"/>
    </source>
</evidence>
<sequence>MEIKSDSLYFHELPIGFFAIHPDGKLIETNRYFNQMFQLKTKDTNFFQLFVSPEASLAWQSLLESNETLTGFEAQFYTQQRKSKWVEINTRKVKNTFNQIFFYVGTIQDITKRKDSELKKESQSSELLTILNQIPHPLYISDPDGYSLLFVNQALQKKLGEVIGQKCHRVLHGFQSPCIFCTNHTVFEDQNSETLIWDFFNQNEKKWYRCIDKAIPWPDGRKVKYQMAIDITKEKRTEFQFNKLLENLQNTLEGTVRAISDMVEIRDPYIAGHQKRVAQLSCAIAEEMGYSQERINGLRIAGLLHDIGKIYLPQEILWKPHQLTDIEFNMIKNHPEVGYQILNHIHFPWPVNKIILQHHEKIDGSGYPKGLTGKDILLEAKILAVADTIEAMVSNRPYREPFHIEEALGEIQLHKNIHYDSEIVDTCLFIFTKKEFQFES</sequence>
<dbReference type="AlphaFoldDB" id="A0A1V5SX02"/>
<protein>
    <submittedName>
        <fullName evidence="5">Cyclic di-GMP phosphodiesterase response regulator RpfG</fullName>
        <ecNumber evidence="5">3.1.4.52</ecNumber>
    </submittedName>
</protein>
<dbReference type="CDD" id="cd00130">
    <property type="entry name" value="PAS"/>
    <property type="match status" value="1"/>
</dbReference>
<dbReference type="PROSITE" id="PS50112">
    <property type="entry name" value="PAS"/>
    <property type="match status" value="1"/>
</dbReference>
<dbReference type="InterPro" id="IPR035965">
    <property type="entry name" value="PAS-like_dom_sf"/>
</dbReference>
<dbReference type="NCBIfam" id="TIGR00277">
    <property type="entry name" value="HDIG"/>
    <property type="match status" value="1"/>
</dbReference>
<name>A0A1V5SX02_9BACT</name>
<feature type="domain" description="HD" evidence="3">
    <location>
        <begin position="270"/>
        <end position="392"/>
    </location>
</feature>
<dbReference type="SMART" id="SM00471">
    <property type="entry name" value="HDc"/>
    <property type="match status" value="1"/>
</dbReference>
<dbReference type="PROSITE" id="PS51831">
    <property type="entry name" value="HD"/>
    <property type="match status" value="1"/>
</dbReference>
<dbReference type="InterPro" id="IPR003607">
    <property type="entry name" value="HD/PDEase_dom"/>
</dbReference>
<reference evidence="5" key="1">
    <citation type="submission" date="2017-02" db="EMBL/GenBank/DDBJ databases">
        <title>Delving into the versatile metabolic prowess of the omnipresent phylum Bacteroidetes.</title>
        <authorList>
            <person name="Nobu M.K."/>
            <person name="Mei R."/>
            <person name="Narihiro T."/>
            <person name="Kuroda K."/>
            <person name="Liu W.-T."/>
        </authorList>
    </citation>
    <scope>NUCLEOTIDE SEQUENCE</scope>
    <source>
        <strain evidence="5">ADurb.Bin276</strain>
    </source>
</reference>
<dbReference type="InterPro" id="IPR000014">
    <property type="entry name" value="PAS"/>
</dbReference>
<dbReference type="Pfam" id="PF13487">
    <property type="entry name" value="HD_5"/>
    <property type="match status" value="1"/>
</dbReference>
<dbReference type="InterPro" id="IPR006674">
    <property type="entry name" value="HD_domain"/>
</dbReference>
<evidence type="ECO:0000259" key="3">
    <source>
        <dbReference type="PROSITE" id="PS51831"/>
    </source>
</evidence>
<dbReference type="Pfam" id="PF13426">
    <property type="entry name" value="PAS_9"/>
    <property type="match status" value="2"/>
</dbReference>
<dbReference type="Gene3D" id="1.10.3210.10">
    <property type="entry name" value="Hypothetical protein af1432"/>
    <property type="match status" value="1"/>
</dbReference>
<dbReference type="NCBIfam" id="TIGR00229">
    <property type="entry name" value="sensory_box"/>
    <property type="match status" value="1"/>
</dbReference>
<accession>A0A1V5SX02</accession>
<feature type="domain" description="PAC" evidence="2">
    <location>
        <begin position="70"/>
        <end position="122"/>
    </location>
</feature>
<dbReference type="GO" id="GO:0071111">
    <property type="term" value="F:cyclic-guanylate-specific phosphodiesterase activity"/>
    <property type="evidence" value="ECO:0007669"/>
    <property type="project" value="UniProtKB-EC"/>
</dbReference>
<organism evidence="5">
    <name type="scientific">Candidatus Atribacter allofermentans</name>
    <dbReference type="NCBI Taxonomy" id="1852833"/>
    <lineage>
        <taxon>Bacteria</taxon>
        <taxon>Pseudomonadati</taxon>
        <taxon>Atribacterota</taxon>
        <taxon>Atribacteria</taxon>
        <taxon>Atribacterales</taxon>
        <taxon>Atribacteraceae</taxon>
        <taxon>Atribacter</taxon>
    </lineage>
</organism>
<dbReference type="EC" id="3.1.4.52" evidence="5"/>
<feature type="domain" description="HD-GYP" evidence="4">
    <location>
        <begin position="248"/>
        <end position="440"/>
    </location>
</feature>
<dbReference type="InterPro" id="IPR000700">
    <property type="entry name" value="PAS-assoc_C"/>
</dbReference>
<dbReference type="PANTHER" id="PTHR43155:SF2">
    <property type="entry name" value="CYCLIC DI-GMP PHOSPHODIESTERASE PA4108"/>
    <property type="match status" value="1"/>
</dbReference>
<dbReference type="InterPro" id="IPR037522">
    <property type="entry name" value="HD_GYP_dom"/>
</dbReference>
<evidence type="ECO:0000313" key="5">
    <source>
        <dbReference type="EMBL" id="OQA58753.1"/>
    </source>
</evidence>
<evidence type="ECO:0000259" key="4">
    <source>
        <dbReference type="PROSITE" id="PS51832"/>
    </source>
</evidence>
<gene>
    <name evidence="5" type="primary">rpfG_7</name>
    <name evidence="5" type="ORF">BWY41_00962</name>
</gene>
<dbReference type="SUPFAM" id="SSF109604">
    <property type="entry name" value="HD-domain/PDEase-like"/>
    <property type="match status" value="1"/>
</dbReference>
<comment type="caution">
    <text evidence="5">The sequence shown here is derived from an EMBL/GenBank/DDBJ whole genome shotgun (WGS) entry which is preliminary data.</text>
</comment>